<dbReference type="PANTHER" id="PTHR10841:SF17">
    <property type="entry name" value="SYNAPSIN"/>
    <property type="match status" value="1"/>
</dbReference>
<keyword evidence="3" id="KW-0770">Synapse</keyword>
<feature type="region of interest" description="Disordered" evidence="5">
    <location>
        <begin position="54"/>
        <end position="78"/>
    </location>
</feature>
<dbReference type="InterPro" id="IPR013815">
    <property type="entry name" value="ATP_grasp_subdomain_1"/>
</dbReference>
<evidence type="ECO:0000313" key="8">
    <source>
        <dbReference type="EMBL" id="VDP04736.1"/>
    </source>
</evidence>
<name>A0A183ILQ8_9BILA</name>
<dbReference type="Gene3D" id="3.30.1490.20">
    <property type="entry name" value="ATP-grasp fold, A domain"/>
    <property type="match status" value="1"/>
</dbReference>
<comment type="subcellular location">
    <subcellularLocation>
        <location evidence="4">Synapse</location>
    </subcellularLocation>
</comment>
<dbReference type="Pfam" id="PF02750">
    <property type="entry name" value="Synapsin_C"/>
    <property type="match status" value="1"/>
</dbReference>
<dbReference type="EMBL" id="UZAM01008395">
    <property type="protein sequence ID" value="VDP04736.1"/>
    <property type="molecule type" value="Genomic_DNA"/>
</dbReference>
<feature type="domain" description="Synapsin pre-ATP-grasp" evidence="6">
    <location>
        <begin position="99"/>
        <end position="193"/>
    </location>
</feature>
<dbReference type="Proteomes" id="UP000270296">
    <property type="component" value="Unassembled WGS sequence"/>
</dbReference>
<dbReference type="Gene3D" id="3.40.50.20">
    <property type="match status" value="1"/>
</dbReference>
<evidence type="ECO:0000259" key="6">
    <source>
        <dbReference type="Pfam" id="PF02078"/>
    </source>
</evidence>
<dbReference type="SUPFAM" id="SSF56059">
    <property type="entry name" value="Glutathione synthetase ATP-binding domain-like"/>
    <property type="match status" value="1"/>
</dbReference>
<dbReference type="GO" id="GO:0005524">
    <property type="term" value="F:ATP binding"/>
    <property type="evidence" value="ECO:0007669"/>
    <property type="project" value="InterPro"/>
</dbReference>
<evidence type="ECO:0000256" key="3">
    <source>
        <dbReference type="ARBA" id="ARBA00023018"/>
    </source>
</evidence>
<comment type="similarity">
    <text evidence="1">Belongs to the synapsin family.</text>
</comment>
<dbReference type="SUPFAM" id="SSF52440">
    <property type="entry name" value="PreATP-grasp domain"/>
    <property type="match status" value="1"/>
</dbReference>
<reference evidence="8 9" key="2">
    <citation type="submission" date="2018-11" db="EMBL/GenBank/DDBJ databases">
        <authorList>
            <consortium name="Pathogen Informatics"/>
        </authorList>
    </citation>
    <scope>NUCLEOTIDE SEQUENCE [LARGE SCALE GENOMIC DNA]</scope>
</reference>
<evidence type="ECO:0000256" key="1">
    <source>
        <dbReference type="ARBA" id="ARBA00008243"/>
    </source>
</evidence>
<dbReference type="OrthoDB" id="10249572at2759"/>
<accession>A0A183ILQ8</accession>
<evidence type="ECO:0000256" key="4">
    <source>
        <dbReference type="ARBA" id="ARBA00034103"/>
    </source>
</evidence>
<reference evidence="10" key="1">
    <citation type="submission" date="2016-06" db="UniProtKB">
        <authorList>
            <consortium name="WormBaseParasite"/>
        </authorList>
    </citation>
    <scope>IDENTIFICATION</scope>
</reference>
<dbReference type="GO" id="GO:0030672">
    <property type="term" value="C:synaptic vesicle membrane"/>
    <property type="evidence" value="ECO:0007669"/>
    <property type="project" value="TreeGrafter"/>
</dbReference>
<dbReference type="InterPro" id="IPR016185">
    <property type="entry name" value="PreATP-grasp_dom_sf"/>
</dbReference>
<evidence type="ECO:0000313" key="9">
    <source>
        <dbReference type="Proteomes" id="UP000270296"/>
    </source>
</evidence>
<sequence length="309" mass="34764">MNFNAFKDTFSQGVSFLKRRFSSSDLSEDIENEMALPRQQTQQRPEAKFLVESKAPGSSFATSAPTSPARQGSTTSSLMHGLTKSILQGTGQKKTPAVKEHAKCLLVIDKQNIDWSKYFRGKKVLGDWEIQVEQTEFSRISIVSQSEPNGCTVEIDNNRVFRPDFVLIREAAKEIHHDYRPVLLGLLYGGVPSLNSLHSLYNFTDKPWVFSHLLMIQRRLGIEQFPLIDQVYCYKPKDLCSATIRLPAVVKIGQAFHGLGKIKISTAEQLEDFSSIIPLCDTYCTSEIFVDAKYDVLVQKIGPSCKAFM</sequence>
<dbReference type="PRINTS" id="PR01368">
    <property type="entry name" value="SYNAPSIN"/>
</dbReference>
<dbReference type="AlphaFoldDB" id="A0A183ILQ8"/>
<organism evidence="10">
    <name type="scientific">Soboliphyme baturini</name>
    <dbReference type="NCBI Taxonomy" id="241478"/>
    <lineage>
        <taxon>Eukaryota</taxon>
        <taxon>Metazoa</taxon>
        <taxon>Ecdysozoa</taxon>
        <taxon>Nematoda</taxon>
        <taxon>Enoplea</taxon>
        <taxon>Dorylaimia</taxon>
        <taxon>Dioctophymatida</taxon>
        <taxon>Dioctophymatoidea</taxon>
        <taxon>Soboliphymatidae</taxon>
        <taxon>Soboliphyme</taxon>
    </lineage>
</organism>
<protein>
    <submittedName>
        <fullName evidence="10">Synapsin-2</fullName>
    </submittedName>
</protein>
<dbReference type="WBParaSite" id="SBAD_0000474601-mRNA-1">
    <property type="protein sequence ID" value="SBAD_0000474601-mRNA-1"/>
    <property type="gene ID" value="SBAD_0000474601"/>
</dbReference>
<evidence type="ECO:0000313" key="10">
    <source>
        <dbReference type="WBParaSite" id="SBAD_0000474601-mRNA-1"/>
    </source>
</evidence>
<gene>
    <name evidence="8" type="ORF">SBAD_LOCUS4554</name>
</gene>
<dbReference type="GO" id="GO:0007269">
    <property type="term" value="P:neurotransmitter secretion"/>
    <property type="evidence" value="ECO:0007669"/>
    <property type="project" value="InterPro"/>
</dbReference>
<keyword evidence="9" id="KW-1185">Reference proteome</keyword>
<proteinExistence type="inferred from homology"/>
<dbReference type="InterPro" id="IPR020897">
    <property type="entry name" value="Synapsin_pre-ATP-grasp_dom"/>
</dbReference>
<feature type="domain" description="Synapsin ATP-binding" evidence="7">
    <location>
        <begin position="195"/>
        <end position="309"/>
    </location>
</feature>
<dbReference type="InterPro" id="IPR001359">
    <property type="entry name" value="Synapsin"/>
</dbReference>
<dbReference type="InterPro" id="IPR020898">
    <property type="entry name" value="Synapsin_ATP-bd_dom"/>
</dbReference>
<evidence type="ECO:0000256" key="5">
    <source>
        <dbReference type="SAM" id="MobiDB-lite"/>
    </source>
</evidence>
<keyword evidence="2" id="KW-0597">Phosphoprotein</keyword>
<dbReference type="PANTHER" id="PTHR10841">
    <property type="entry name" value="SYNAPSIN"/>
    <property type="match status" value="1"/>
</dbReference>
<evidence type="ECO:0000256" key="2">
    <source>
        <dbReference type="ARBA" id="ARBA00022553"/>
    </source>
</evidence>
<feature type="compositionally biased region" description="Low complexity" evidence="5">
    <location>
        <begin position="55"/>
        <end position="69"/>
    </location>
</feature>
<dbReference type="Pfam" id="PF02078">
    <property type="entry name" value="Synapsin"/>
    <property type="match status" value="1"/>
</dbReference>
<evidence type="ECO:0000259" key="7">
    <source>
        <dbReference type="Pfam" id="PF02750"/>
    </source>
</evidence>